<name>A0A8D8CIJ5_CULPI</name>
<protein>
    <submittedName>
        <fullName evidence="1">(northern house mosquito) hypothetical protein</fullName>
    </submittedName>
</protein>
<organism evidence="1">
    <name type="scientific">Culex pipiens</name>
    <name type="common">House mosquito</name>
    <dbReference type="NCBI Taxonomy" id="7175"/>
    <lineage>
        <taxon>Eukaryota</taxon>
        <taxon>Metazoa</taxon>
        <taxon>Ecdysozoa</taxon>
        <taxon>Arthropoda</taxon>
        <taxon>Hexapoda</taxon>
        <taxon>Insecta</taxon>
        <taxon>Pterygota</taxon>
        <taxon>Neoptera</taxon>
        <taxon>Endopterygota</taxon>
        <taxon>Diptera</taxon>
        <taxon>Nematocera</taxon>
        <taxon>Culicoidea</taxon>
        <taxon>Culicidae</taxon>
        <taxon>Culicinae</taxon>
        <taxon>Culicini</taxon>
        <taxon>Culex</taxon>
        <taxon>Culex</taxon>
    </lineage>
</organism>
<evidence type="ECO:0000313" key="1">
    <source>
        <dbReference type="EMBL" id="CAG6494483.1"/>
    </source>
</evidence>
<reference evidence="1" key="1">
    <citation type="submission" date="2021-05" db="EMBL/GenBank/DDBJ databases">
        <authorList>
            <person name="Alioto T."/>
            <person name="Alioto T."/>
            <person name="Gomez Garrido J."/>
        </authorList>
    </citation>
    <scope>NUCLEOTIDE SEQUENCE</scope>
</reference>
<dbReference type="EMBL" id="HBUE01125298">
    <property type="protein sequence ID" value="CAG6494483.1"/>
    <property type="molecule type" value="Transcribed_RNA"/>
</dbReference>
<proteinExistence type="predicted"/>
<sequence>MRSLIRLFRLLRKKGLFGCDENSASSFGQYGQGFFRFLHRGFDFQVRLGTLFFLLRFCLEIGTDKFDLLHASSSFQNPLVERKGLPIPQDEFLGDAVLNGWIKQLGEVHLADKSIAVGIFPPK</sequence>
<accession>A0A8D8CIJ5</accession>
<dbReference type="AlphaFoldDB" id="A0A8D8CIJ5"/>